<feature type="domain" description="HTH cro/C1-type" evidence="2">
    <location>
        <begin position="5"/>
        <end position="59"/>
    </location>
</feature>
<dbReference type="SMART" id="SM00530">
    <property type="entry name" value="HTH_XRE"/>
    <property type="match status" value="1"/>
</dbReference>
<dbReference type="PANTHER" id="PTHR46558">
    <property type="entry name" value="TRACRIPTIONAL REGULATORY PROTEIN-RELATED-RELATED"/>
    <property type="match status" value="1"/>
</dbReference>
<evidence type="ECO:0000256" key="1">
    <source>
        <dbReference type="ARBA" id="ARBA00023125"/>
    </source>
</evidence>
<keyword evidence="4" id="KW-1185">Reference proteome</keyword>
<name>A0A1S6U853_9BACT</name>
<proteinExistence type="predicted"/>
<dbReference type="KEGG" id="cpin:CPIN18020_0207"/>
<evidence type="ECO:0000313" key="3">
    <source>
        <dbReference type="EMBL" id="AQW87869.1"/>
    </source>
</evidence>
<dbReference type="Pfam" id="PF01381">
    <property type="entry name" value="HTH_3"/>
    <property type="match status" value="1"/>
</dbReference>
<evidence type="ECO:0000259" key="2">
    <source>
        <dbReference type="PROSITE" id="PS50943"/>
    </source>
</evidence>
<protein>
    <submittedName>
        <fullName evidence="3">Putative transcriptional regulator, XRE family</fullName>
    </submittedName>
</protein>
<dbReference type="RefSeq" id="WP_078422779.1">
    <property type="nucleotide sequence ID" value="NZ_CP017018.1"/>
</dbReference>
<sequence length="120" mass="13950">MDNILKKVRTDFGYTQEKMAEKLGIHKQTYIRYENGKRNIPSKILKRISEISGETLDYLFGYQNITGNNNTQISGNNISVRDNNGYDKDFLEIVELLKEYANPKMLSDLKEKLLKIKELS</sequence>
<evidence type="ECO:0000313" key="4">
    <source>
        <dbReference type="Proteomes" id="UP000190868"/>
    </source>
</evidence>
<dbReference type="EMBL" id="CP017258">
    <property type="protein sequence ID" value="AQW87869.1"/>
    <property type="molecule type" value="Genomic_DNA"/>
</dbReference>
<gene>
    <name evidence="3" type="ORF">CPIN18021_1070</name>
</gene>
<dbReference type="Gene3D" id="1.10.260.40">
    <property type="entry name" value="lambda repressor-like DNA-binding domains"/>
    <property type="match status" value="1"/>
</dbReference>
<dbReference type="GeneID" id="56565848"/>
<dbReference type="AlphaFoldDB" id="A0A1S6U853"/>
<accession>A0A1S6U853</accession>
<dbReference type="InterPro" id="IPR001387">
    <property type="entry name" value="Cro/C1-type_HTH"/>
</dbReference>
<dbReference type="PROSITE" id="PS50943">
    <property type="entry name" value="HTH_CROC1"/>
    <property type="match status" value="1"/>
</dbReference>
<reference evidence="4" key="1">
    <citation type="submission" date="2016-09" db="EMBL/GenBank/DDBJ databases">
        <title>Comparative genomics of the Campylobacter concisus group.</title>
        <authorList>
            <person name="Miller W.G."/>
            <person name="Yee E."/>
            <person name="Chapman M.H."/>
            <person name="Huynh S."/>
            <person name="Bono J.L."/>
            <person name="On S.L.W."/>
            <person name="StLeger J."/>
            <person name="Foster G."/>
            <person name="Parker C.T."/>
        </authorList>
    </citation>
    <scope>NUCLEOTIDE SEQUENCE [LARGE SCALE GENOMIC DNA]</scope>
    <source>
        <strain evidence="4">RM18021</strain>
    </source>
</reference>
<dbReference type="GO" id="GO:0003677">
    <property type="term" value="F:DNA binding"/>
    <property type="evidence" value="ECO:0007669"/>
    <property type="project" value="UniProtKB-KW"/>
</dbReference>
<dbReference type="CDD" id="cd00093">
    <property type="entry name" value="HTH_XRE"/>
    <property type="match status" value="1"/>
</dbReference>
<dbReference type="Proteomes" id="UP000190868">
    <property type="component" value="Chromosome"/>
</dbReference>
<dbReference type="SUPFAM" id="SSF47413">
    <property type="entry name" value="lambda repressor-like DNA-binding domains"/>
    <property type="match status" value="1"/>
</dbReference>
<dbReference type="PANTHER" id="PTHR46558:SF4">
    <property type="entry name" value="DNA-BIDING PHAGE PROTEIN"/>
    <property type="match status" value="1"/>
</dbReference>
<organism evidence="3 4">
    <name type="scientific">Campylobacter pinnipediorum subsp. caledonicus</name>
    <dbReference type="NCBI Taxonomy" id="1874362"/>
    <lineage>
        <taxon>Bacteria</taxon>
        <taxon>Pseudomonadati</taxon>
        <taxon>Campylobacterota</taxon>
        <taxon>Epsilonproteobacteria</taxon>
        <taxon>Campylobacterales</taxon>
        <taxon>Campylobacteraceae</taxon>
        <taxon>Campylobacter</taxon>
    </lineage>
</organism>
<dbReference type="InterPro" id="IPR010982">
    <property type="entry name" value="Lambda_DNA-bd_dom_sf"/>
</dbReference>
<keyword evidence="1" id="KW-0238">DNA-binding</keyword>